<feature type="transmembrane region" description="Helical" evidence="2">
    <location>
        <begin position="107"/>
        <end position="130"/>
    </location>
</feature>
<protein>
    <submittedName>
        <fullName evidence="4">XRE family transcriptional regulator</fullName>
    </submittedName>
</protein>
<dbReference type="Gene3D" id="1.10.260.40">
    <property type="entry name" value="lambda repressor-like DNA-binding domains"/>
    <property type="match status" value="1"/>
</dbReference>
<dbReference type="SUPFAM" id="SSF47413">
    <property type="entry name" value="lambda repressor-like DNA-binding domains"/>
    <property type="match status" value="1"/>
</dbReference>
<organism evidence="4 5">
    <name type="scientific">Acidilutibacter cellobiosedens</name>
    <dbReference type="NCBI Taxonomy" id="2507161"/>
    <lineage>
        <taxon>Bacteria</taxon>
        <taxon>Bacillati</taxon>
        <taxon>Bacillota</taxon>
        <taxon>Tissierellia</taxon>
        <taxon>Tissierellales</taxon>
        <taxon>Acidilutibacteraceae</taxon>
        <taxon>Acidilutibacter</taxon>
    </lineage>
</organism>
<feature type="transmembrane region" description="Helical" evidence="2">
    <location>
        <begin position="182"/>
        <end position="199"/>
    </location>
</feature>
<dbReference type="PROSITE" id="PS50943">
    <property type="entry name" value="HTH_CROC1"/>
    <property type="match status" value="1"/>
</dbReference>
<gene>
    <name evidence="4" type="ORF">EQM13_04305</name>
</gene>
<feature type="domain" description="HTH cro/C1-type" evidence="3">
    <location>
        <begin position="7"/>
        <end position="61"/>
    </location>
</feature>
<feature type="transmembrane region" description="Helical" evidence="2">
    <location>
        <begin position="78"/>
        <end position="101"/>
    </location>
</feature>
<feature type="transmembrane region" description="Helical" evidence="2">
    <location>
        <begin position="142"/>
        <end position="162"/>
    </location>
</feature>
<dbReference type="PANTHER" id="PTHR46558">
    <property type="entry name" value="TRACRIPTIONAL REGULATORY PROTEIN-RELATED-RELATED"/>
    <property type="match status" value="1"/>
</dbReference>
<name>A0A410QA39_9FIRM</name>
<evidence type="ECO:0000259" key="3">
    <source>
        <dbReference type="PROSITE" id="PS50943"/>
    </source>
</evidence>
<dbReference type="PANTHER" id="PTHR46558:SF13">
    <property type="entry name" value="HTH-TYPE TRANSCRIPTIONAL REGULATOR IMMR"/>
    <property type="match status" value="1"/>
</dbReference>
<dbReference type="OrthoDB" id="9815852at2"/>
<dbReference type="Proteomes" id="UP000287969">
    <property type="component" value="Chromosome"/>
</dbReference>
<dbReference type="KEGG" id="spoa:EQM13_04305"/>
<evidence type="ECO:0000256" key="2">
    <source>
        <dbReference type="SAM" id="Phobius"/>
    </source>
</evidence>
<evidence type="ECO:0000313" key="4">
    <source>
        <dbReference type="EMBL" id="QAT60853.1"/>
    </source>
</evidence>
<keyword evidence="5" id="KW-1185">Reference proteome</keyword>
<accession>A0A410QA39</accession>
<dbReference type="RefSeq" id="WP_071140274.1">
    <property type="nucleotide sequence ID" value="NZ_CP035282.1"/>
</dbReference>
<keyword evidence="2" id="KW-0812">Transmembrane</keyword>
<reference evidence="5" key="1">
    <citation type="submission" date="2019-01" db="EMBL/GenBank/DDBJ databases">
        <title>Draft genomes of a novel of Sporanaerobacter strains.</title>
        <authorList>
            <person name="Ma S."/>
        </authorList>
    </citation>
    <scope>NUCLEOTIDE SEQUENCE [LARGE SCALE GENOMIC DNA]</scope>
    <source>
        <strain evidence="5">NJN-17</strain>
    </source>
</reference>
<evidence type="ECO:0000313" key="5">
    <source>
        <dbReference type="Proteomes" id="UP000287969"/>
    </source>
</evidence>
<dbReference type="InterPro" id="IPR010982">
    <property type="entry name" value="Lambda_DNA-bd_dom_sf"/>
</dbReference>
<sequence length="205" mass="23249">MNIADRIQYLRKTKGLSQEELAEKVGVSRQAVSKWESEQSIPDIDKVIIMSEFFDVTTDYILKGIETEKQTDKKAVNANVFVIVGTVLNFIGLLVASAVWYEEQVPMAVVIGLVFMALGCMVFGIGLYGSAQNTKMNAKRNFWMINIWIIIFIPLSFVYNILFTGSTAPYPLLSNPLIAFPIFWLVYFTISLTVVFTQIKINRRK</sequence>
<dbReference type="CDD" id="cd00093">
    <property type="entry name" value="HTH_XRE"/>
    <property type="match status" value="1"/>
</dbReference>
<keyword evidence="2" id="KW-0472">Membrane</keyword>
<dbReference type="Pfam" id="PF01381">
    <property type="entry name" value="HTH_3"/>
    <property type="match status" value="1"/>
</dbReference>
<proteinExistence type="predicted"/>
<evidence type="ECO:0000256" key="1">
    <source>
        <dbReference type="ARBA" id="ARBA00023125"/>
    </source>
</evidence>
<keyword evidence="2" id="KW-1133">Transmembrane helix</keyword>
<dbReference type="AlphaFoldDB" id="A0A410QA39"/>
<keyword evidence="1" id="KW-0238">DNA-binding</keyword>
<dbReference type="EMBL" id="CP035282">
    <property type="protein sequence ID" value="QAT60853.1"/>
    <property type="molecule type" value="Genomic_DNA"/>
</dbReference>
<dbReference type="InterPro" id="IPR001387">
    <property type="entry name" value="Cro/C1-type_HTH"/>
</dbReference>
<dbReference type="GO" id="GO:0003677">
    <property type="term" value="F:DNA binding"/>
    <property type="evidence" value="ECO:0007669"/>
    <property type="project" value="UniProtKB-KW"/>
</dbReference>
<dbReference type="SMART" id="SM00530">
    <property type="entry name" value="HTH_XRE"/>
    <property type="match status" value="1"/>
</dbReference>